<keyword evidence="2" id="KW-1185">Reference proteome</keyword>
<dbReference type="OrthoDB" id="3297514at2"/>
<dbReference type="RefSeq" id="WP_106330416.1">
    <property type="nucleotide sequence ID" value="NZ_BOMO01000145.1"/>
</dbReference>
<reference evidence="1 2" key="1">
    <citation type="submission" date="2018-03" db="EMBL/GenBank/DDBJ databases">
        <title>Genomic Encyclopedia of Archaeal and Bacterial Type Strains, Phase II (KMG-II): from individual species to whole genera.</title>
        <authorList>
            <person name="Goeker M."/>
        </authorList>
    </citation>
    <scope>NUCLEOTIDE SEQUENCE [LARGE SCALE GENOMIC DNA]</scope>
    <source>
        <strain evidence="1 2">DSM 43146</strain>
    </source>
</reference>
<accession>A0A2T0JR96</accession>
<name>A0A2T0JR96_9ACTN</name>
<dbReference type="AlphaFoldDB" id="A0A2T0JR96"/>
<comment type="caution">
    <text evidence="1">The sequence shown here is derived from an EMBL/GenBank/DDBJ whole genome shotgun (WGS) entry which is preliminary data.</text>
</comment>
<gene>
    <name evidence="1" type="ORF">CLV67_13445</name>
</gene>
<sequence>MRNHRFRGRLKEPRYFLFLGIKAEAVRSATPPSEAEPVADRLWLEASRIVDGFRGGPLRVSAGEIGRLRAGLLRVSPDIARAEPSAHVTVVVHALEIVECDYHEASLEPAVAGWAAAEFGFTAPGTVVGRIGDTGSLLVDSDERLIEVRKPRDA</sequence>
<dbReference type="EMBL" id="PVMZ01000034">
    <property type="protein sequence ID" value="PRX10161.1"/>
    <property type="molecule type" value="Genomic_DNA"/>
</dbReference>
<organism evidence="1 2">
    <name type="scientific">Actinoplanes italicus</name>
    <dbReference type="NCBI Taxonomy" id="113567"/>
    <lineage>
        <taxon>Bacteria</taxon>
        <taxon>Bacillati</taxon>
        <taxon>Actinomycetota</taxon>
        <taxon>Actinomycetes</taxon>
        <taxon>Micromonosporales</taxon>
        <taxon>Micromonosporaceae</taxon>
        <taxon>Actinoplanes</taxon>
    </lineage>
</organism>
<evidence type="ECO:0000313" key="2">
    <source>
        <dbReference type="Proteomes" id="UP000239415"/>
    </source>
</evidence>
<proteinExistence type="predicted"/>
<evidence type="ECO:0000313" key="1">
    <source>
        <dbReference type="EMBL" id="PRX10161.1"/>
    </source>
</evidence>
<dbReference type="Proteomes" id="UP000239415">
    <property type="component" value="Unassembled WGS sequence"/>
</dbReference>
<protein>
    <submittedName>
        <fullName evidence="1">Uncharacterized protein</fullName>
    </submittedName>
</protein>